<organism evidence="1 2">
    <name type="scientific">Panagrolaimus sp. ES5</name>
    <dbReference type="NCBI Taxonomy" id="591445"/>
    <lineage>
        <taxon>Eukaryota</taxon>
        <taxon>Metazoa</taxon>
        <taxon>Ecdysozoa</taxon>
        <taxon>Nematoda</taxon>
        <taxon>Chromadorea</taxon>
        <taxon>Rhabditida</taxon>
        <taxon>Tylenchina</taxon>
        <taxon>Panagrolaimomorpha</taxon>
        <taxon>Panagrolaimoidea</taxon>
        <taxon>Panagrolaimidae</taxon>
        <taxon>Panagrolaimus</taxon>
    </lineage>
</organism>
<evidence type="ECO:0000313" key="1">
    <source>
        <dbReference type="Proteomes" id="UP000887579"/>
    </source>
</evidence>
<accession>A0AC34G2U2</accession>
<sequence length="64" mass="6995">TATVEPQKSAATKPVTIAATTKTAKQITMAPSKSKKKNDEEEKRRYFKSGETQTITTTRPTAPL</sequence>
<reference evidence="2" key="1">
    <citation type="submission" date="2022-11" db="UniProtKB">
        <authorList>
            <consortium name="WormBaseParasite"/>
        </authorList>
    </citation>
    <scope>IDENTIFICATION</scope>
</reference>
<name>A0AC34G2U2_9BILA</name>
<dbReference type="WBParaSite" id="ES5_v2.g24027.t1">
    <property type="protein sequence ID" value="ES5_v2.g24027.t1"/>
    <property type="gene ID" value="ES5_v2.g24027"/>
</dbReference>
<proteinExistence type="predicted"/>
<evidence type="ECO:0000313" key="2">
    <source>
        <dbReference type="WBParaSite" id="ES5_v2.g24027.t1"/>
    </source>
</evidence>
<dbReference type="Proteomes" id="UP000887579">
    <property type="component" value="Unplaced"/>
</dbReference>
<protein>
    <submittedName>
        <fullName evidence="2">Uncharacterized protein</fullName>
    </submittedName>
</protein>